<gene>
    <name evidence="2" type="ORF">ACFODW_00990</name>
</gene>
<keyword evidence="1" id="KW-0812">Transmembrane</keyword>
<dbReference type="RefSeq" id="WP_390301586.1">
    <property type="nucleotide sequence ID" value="NZ_JBHRRZ010000002.1"/>
</dbReference>
<name>A0ABV7A1S5_9BACI</name>
<evidence type="ECO:0000313" key="2">
    <source>
        <dbReference type="EMBL" id="MFC2946941.1"/>
    </source>
</evidence>
<protein>
    <submittedName>
        <fullName evidence="2">Uncharacterized protein</fullName>
    </submittedName>
</protein>
<feature type="transmembrane region" description="Helical" evidence="1">
    <location>
        <begin position="9"/>
        <end position="27"/>
    </location>
</feature>
<keyword evidence="1" id="KW-1133">Transmembrane helix</keyword>
<keyword evidence="3" id="KW-1185">Reference proteome</keyword>
<organism evidence="2 3">
    <name type="scientific">Virgibacillus sediminis</name>
    <dbReference type="NCBI Taxonomy" id="202260"/>
    <lineage>
        <taxon>Bacteria</taxon>
        <taxon>Bacillati</taxon>
        <taxon>Bacillota</taxon>
        <taxon>Bacilli</taxon>
        <taxon>Bacillales</taxon>
        <taxon>Bacillaceae</taxon>
        <taxon>Virgibacillus</taxon>
    </lineage>
</organism>
<evidence type="ECO:0000313" key="3">
    <source>
        <dbReference type="Proteomes" id="UP001595387"/>
    </source>
</evidence>
<sequence length="60" mass="6770">MKTERLRNWLIGLIVMVMLTIGIGLNYNGFVQAKNSCVNNNGTIIEQDFGLFSFNLSCEK</sequence>
<proteinExistence type="predicted"/>
<accession>A0ABV7A1S5</accession>
<evidence type="ECO:0000256" key="1">
    <source>
        <dbReference type="SAM" id="Phobius"/>
    </source>
</evidence>
<reference evidence="3" key="1">
    <citation type="journal article" date="2019" name="Int. J. Syst. Evol. Microbiol.">
        <title>The Global Catalogue of Microorganisms (GCM) 10K type strain sequencing project: providing services to taxonomists for standard genome sequencing and annotation.</title>
        <authorList>
            <consortium name="The Broad Institute Genomics Platform"/>
            <consortium name="The Broad Institute Genome Sequencing Center for Infectious Disease"/>
            <person name="Wu L."/>
            <person name="Ma J."/>
        </authorList>
    </citation>
    <scope>NUCLEOTIDE SEQUENCE [LARGE SCALE GENOMIC DNA]</scope>
    <source>
        <strain evidence="3">KCTC 13193</strain>
    </source>
</reference>
<comment type="caution">
    <text evidence="2">The sequence shown here is derived from an EMBL/GenBank/DDBJ whole genome shotgun (WGS) entry which is preliminary data.</text>
</comment>
<keyword evidence="1" id="KW-0472">Membrane</keyword>
<dbReference type="Proteomes" id="UP001595387">
    <property type="component" value="Unassembled WGS sequence"/>
</dbReference>
<dbReference type="EMBL" id="JBHRRZ010000002">
    <property type="protein sequence ID" value="MFC2946941.1"/>
    <property type="molecule type" value="Genomic_DNA"/>
</dbReference>